<sequence>MEVIIKFPHPVHEMEQCFLPSMLTLTTKETSSLAVDPLLAKSVVACQRHLPFIILLVTTRLQTWCSGEHTLRQDDSGLSPHFKVRVCCLRTCTPLRNGGQRSSVPTSRRMPRPKFSKLD</sequence>
<dbReference type="Proteomes" id="UP001054837">
    <property type="component" value="Unassembled WGS sequence"/>
</dbReference>
<evidence type="ECO:0000313" key="2">
    <source>
        <dbReference type="EMBL" id="GIX89617.1"/>
    </source>
</evidence>
<evidence type="ECO:0000313" key="3">
    <source>
        <dbReference type="Proteomes" id="UP001054837"/>
    </source>
</evidence>
<proteinExistence type="predicted"/>
<dbReference type="AlphaFoldDB" id="A0AAV4NXF2"/>
<feature type="compositionally biased region" description="Basic residues" evidence="1">
    <location>
        <begin position="109"/>
        <end position="119"/>
    </location>
</feature>
<gene>
    <name evidence="2" type="ORF">CDAR_390361</name>
</gene>
<keyword evidence="3" id="KW-1185">Reference proteome</keyword>
<evidence type="ECO:0000256" key="1">
    <source>
        <dbReference type="SAM" id="MobiDB-lite"/>
    </source>
</evidence>
<comment type="caution">
    <text evidence="2">The sequence shown here is derived from an EMBL/GenBank/DDBJ whole genome shotgun (WGS) entry which is preliminary data.</text>
</comment>
<organism evidence="2 3">
    <name type="scientific">Caerostris darwini</name>
    <dbReference type="NCBI Taxonomy" id="1538125"/>
    <lineage>
        <taxon>Eukaryota</taxon>
        <taxon>Metazoa</taxon>
        <taxon>Ecdysozoa</taxon>
        <taxon>Arthropoda</taxon>
        <taxon>Chelicerata</taxon>
        <taxon>Arachnida</taxon>
        <taxon>Araneae</taxon>
        <taxon>Araneomorphae</taxon>
        <taxon>Entelegynae</taxon>
        <taxon>Araneoidea</taxon>
        <taxon>Araneidae</taxon>
        <taxon>Caerostris</taxon>
    </lineage>
</organism>
<protein>
    <submittedName>
        <fullName evidence="2">Uncharacterized protein</fullName>
    </submittedName>
</protein>
<accession>A0AAV4NXF2</accession>
<dbReference type="EMBL" id="BPLQ01002195">
    <property type="protein sequence ID" value="GIX89617.1"/>
    <property type="molecule type" value="Genomic_DNA"/>
</dbReference>
<feature type="region of interest" description="Disordered" evidence="1">
    <location>
        <begin position="94"/>
        <end position="119"/>
    </location>
</feature>
<reference evidence="2 3" key="1">
    <citation type="submission" date="2021-06" db="EMBL/GenBank/DDBJ databases">
        <title>Caerostris darwini draft genome.</title>
        <authorList>
            <person name="Kono N."/>
            <person name="Arakawa K."/>
        </authorList>
    </citation>
    <scope>NUCLEOTIDE SEQUENCE [LARGE SCALE GENOMIC DNA]</scope>
</reference>
<name>A0AAV4NXF2_9ARAC</name>